<dbReference type="EMBL" id="DSRU01000179">
    <property type="protein sequence ID" value="HFM98541.1"/>
    <property type="molecule type" value="Genomic_DNA"/>
</dbReference>
<reference evidence="1" key="1">
    <citation type="journal article" date="2020" name="mSystems">
        <title>Genome- and Community-Level Interaction Insights into Carbon Utilization and Element Cycling Functions of Hydrothermarchaeota in Hydrothermal Sediment.</title>
        <authorList>
            <person name="Zhou Z."/>
            <person name="Liu Y."/>
            <person name="Xu W."/>
            <person name="Pan J."/>
            <person name="Luo Z.H."/>
            <person name="Li M."/>
        </authorList>
    </citation>
    <scope>NUCLEOTIDE SEQUENCE [LARGE SCALE GENOMIC DNA]</scope>
    <source>
        <strain evidence="1">SpSt-418</strain>
    </source>
</reference>
<sequence length="104" mass="12256">MAKFSPGIFCNNPVTVNRNNVFWMCDFDLPEPIKESKSLAQISEVHGVFCMGFYCDPQVGDLVTYRGYQWRVIGRHFYTYRHSERSQRRIPKLLLEFLGETNEE</sequence>
<gene>
    <name evidence="1" type="ORF">ENR64_12465</name>
</gene>
<name>A0A7C3PQ51_9CYAN</name>
<dbReference type="AlphaFoldDB" id="A0A7C3PQ51"/>
<proteinExistence type="predicted"/>
<evidence type="ECO:0000313" key="1">
    <source>
        <dbReference type="EMBL" id="HFM98541.1"/>
    </source>
</evidence>
<protein>
    <submittedName>
        <fullName evidence="1">Uncharacterized protein</fullName>
    </submittedName>
</protein>
<accession>A0A7C3PQ51</accession>
<comment type="caution">
    <text evidence="1">The sequence shown here is derived from an EMBL/GenBank/DDBJ whole genome shotgun (WGS) entry which is preliminary data.</text>
</comment>
<organism evidence="1">
    <name type="scientific">Oscillatoriales cyanobacterium SpSt-418</name>
    <dbReference type="NCBI Taxonomy" id="2282169"/>
    <lineage>
        <taxon>Bacteria</taxon>
        <taxon>Bacillati</taxon>
        <taxon>Cyanobacteriota</taxon>
        <taxon>Cyanophyceae</taxon>
        <taxon>Oscillatoriophycideae</taxon>
        <taxon>Oscillatoriales</taxon>
    </lineage>
</organism>